<evidence type="ECO:0000313" key="3">
    <source>
        <dbReference type="EMBL" id="GJD47705.1"/>
    </source>
</evidence>
<dbReference type="InterPro" id="IPR036737">
    <property type="entry name" value="OmpA-like_sf"/>
</dbReference>
<reference evidence="3" key="1">
    <citation type="journal article" date="2021" name="Front. Microbiol.">
        <title>Comprehensive Comparative Genomics and Phenotyping of Methylobacterium Species.</title>
        <authorList>
            <person name="Alessa O."/>
            <person name="Ogura Y."/>
            <person name="Fujitani Y."/>
            <person name="Takami H."/>
            <person name="Hayashi T."/>
            <person name="Sahin N."/>
            <person name="Tani A."/>
        </authorList>
    </citation>
    <scope>NUCLEOTIDE SEQUENCE</scope>
    <source>
        <strain evidence="3">KCTC 52305</strain>
    </source>
</reference>
<keyword evidence="3" id="KW-0449">Lipoprotein</keyword>
<dbReference type="InterPro" id="IPR054121">
    <property type="entry name" value="ArfA_BON-like"/>
</dbReference>
<dbReference type="Pfam" id="PF21923">
    <property type="entry name" value="BON_like"/>
    <property type="match status" value="1"/>
</dbReference>
<dbReference type="EMBL" id="BPQH01000001">
    <property type="protein sequence ID" value="GJD47705.1"/>
    <property type="molecule type" value="Genomic_DNA"/>
</dbReference>
<dbReference type="RefSeq" id="WP_238312719.1">
    <property type="nucleotide sequence ID" value="NZ_BPQH01000001.1"/>
</dbReference>
<evidence type="ECO:0000259" key="2">
    <source>
        <dbReference type="Pfam" id="PF21923"/>
    </source>
</evidence>
<gene>
    <name evidence="3" type="primary">pal_2</name>
    <name evidence="3" type="ORF">OPKNFCMD_0415</name>
</gene>
<name>A0ABQ4QS47_9HYPH</name>
<dbReference type="Gene3D" id="3.30.1330.60">
    <property type="entry name" value="OmpA-like domain"/>
    <property type="match status" value="1"/>
</dbReference>
<dbReference type="Gene3D" id="3.40.1520.20">
    <property type="match status" value="3"/>
</dbReference>
<protein>
    <submittedName>
        <fullName evidence="3">Peptidoglycan-associated lipoprotein</fullName>
    </submittedName>
</protein>
<evidence type="ECO:0000313" key="4">
    <source>
        <dbReference type="Proteomes" id="UP001055167"/>
    </source>
</evidence>
<organism evidence="3 4">
    <name type="scientific">Methylobacterium crusticola</name>
    <dbReference type="NCBI Taxonomy" id="1697972"/>
    <lineage>
        <taxon>Bacteria</taxon>
        <taxon>Pseudomonadati</taxon>
        <taxon>Pseudomonadota</taxon>
        <taxon>Alphaproteobacteria</taxon>
        <taxon>Hyphomicrobiales</taxon>
        <taxon>Methylobacteriaceae</taxon>
        <taxon>Methylobacterium</taxon>
    </lineage>
</organism>
<feature type="compositionally biased region" description="Basic and acidic residues" evidence="1">
    <location>
        <begin position="563"/>
        <end position="579"/>
    </location>
</feature>
<evidence type="ECO:0000256" key="1">
    <source>
        <dbReference type="SAM" id="MobiDB-lite"/>
    </source>
</evidence>
<feature type="region of interest" description="Disordered" evidence="1">
    <location>
        <begin position="520"/>
        <end position="597"/>
    </location>
</feature>
<feature type="compositionally biased region" description="Basic and acidic residues" evidence="1">
    <location>
        <begin position="520"/>
        <end position="529"/>
    </location>
</feature>
<proteinExistence type="predicted"/>
<dbReference type="Proteomes" id="UP001055167">
    <property type="component" value="Unassembled WGS sequence"/>
</dbReference>
<feature type="domain" description="Peptidoglycan-binding protein ArfA BON-like" evidence="2">
    <location>
        <begin position="352"/>
        <end position="391"/>
    </location>
</feature>
<accession>A0ABQ4QS47</accession>
<comment type="caution">
    <text evidence="3">The sequence shown here is derived from an EMBL/GenBank/DDBJ whole genome shotgun (WGS) entry which is preliminary data.</text>
</comment>
<reference evidence="3" key="2">
    <citation type="submission" date="2021-08" db="EMBL/GenBank/DDBJ databases">
        <authorList>
            <person name="Tani A."/>
            <person name="Ola A."/>
            <person name="Ogura Y."/>
            <person name="Katsura K."/>
            <person name="Hayashi T."/>
        </authorList>
    </citation>
    <scope>NUCLEOTIDE SEQUENCE</scope>
    <source>
        <strain evidence="3">KCTC 52305</strain>
    </source>
</reference>
<feature type="compositionally biased region" description="Low complexity" evidence="1">
    <location>
        <begin position="533"/>
        <end position="562"/>
    </location>
</feature>
<sequence>MALRSIGWLAGLPLIAGLWAGATLWAEPRLEAALTASARAVADATGRGGAEPWLRVEARGRDLVALGEAPTQGALAAAREGLARLDGPRRLVDRLALIDEAAPFAWSAALRGPDRLDLLGSRPAEIGRAALAERLGAGLPAGLVLRDGARAARGAPEGFAEAAAFLVRQTVRLKPGAAASLSDRTLSLRGEAASVDDYAALRAALTAPPPGYAVGEVAVEPALAEPFTWSVARGPEGVRLAGYTVSEADRAAILAAARLAADGAPVVDAMRTARGLPAGLESRALIARAFAALALVRDGRVTLEGGALSIRGAAIDAQAVREADALTTGSLPPGLTRGDVDLTASPVSPYVVSIRRGPDAVTLSGHLPDAESRAAVLAALRPLLYGERVVDRTRLAEGAPPGLVAALTAAVGPLALLASGEVTATDTTLRLAGESLYAESARRLSAAAGRLGPPGWRAEVAVGARDATPAREPSACRDAFAALVAGRTIRFDPGSAELRPAFYPVLDDVAALARTCPSERIEVAGHDDPPGTAVPEAPKPAEAAKAAEAGTPAEAAKPAEAPRSADARKAKGARADAKPPPKAPAAREASLPDPGLPQRRAAAIVDYLLKAGVPASRIAAAPAEPRPERRAVEFALRS</sequence>
<feature type="region of interest" description="Disordered" evidence="1">
    <location>
        <begin position="619"/>
        <end position="638"/>
    </location>
</feature>
<keyword evidence="4" id="KW-1185">Reference proteome</keyword>
<dbReference type="SUPFAM" id="SSF103088">
    <property type="entry name" value="OmpA-like"/>
    <property type="match status" value="1"/>
</dbReference>